<accession>A0ABN3A2N8</accession>
<comment type="caution">
    <text evidence="1">The sequence shown here is derived from an EMBL/GenBank/DDBJ whole genome shotgun (WGS) entry which is preliminary data.</text>
</comment>
<dbReference type="RefSeq" id="WP_344274086.1">
    <property type="nucleotide sequence ID" value="NZ_BAAAMR010000060.1"/>
</dbReference>
<keyword evidence="2" id="KW-1185">Reference proteome</keyword>
<protein>
    <submittedName>
        <fullName evidence="1">Uncharacterized protein</fullName>
    </submittedName>
</protein>
<evidence type="ECO:0000313" key="1">
    <source>
        <dbReference type="EMBL" id="GAA2152717.1"/>
    </source>
</evidence>
<gene>
    <name evidence="1" type="ORF">GCM10009727_58550</name>
</gene>
<dbReference type="Proteomes" id="UP001501020">
    <property type="component" value="Unassembled WGS sequence"/>
</dbReference>
<organism evidence="1 2">
    <name type="scientific">Actinomadura napierensis</name>
    <dbReference type="NCBI Taxonomy" id="267854"/>
    <lineage>
        <taxon>Bacteria</taxon>
        <taxon>Bacillati</taxon>
        <taxon>Actinomycetota</taxon>
        <taxon>Actinomycetes</taxon>
        <taxon>Streptosporangiales</taxon>
        <taxon>Thermomonosporaceae</taxon>
        <taxon>Actinomadura</taxon>
    </lineage>
</organism>
<reference evidence="1 2" key="1">
    <citation type="journal article" date="2019" name="Int. J. Syst. Evol. Microbiol.">
        <title>The Global Catalogue of Microorganisms (GCM) 10K type strain sequencing project: providing services to taxonomists for standard genome sequencing and annotation.</title>
        <authorList>
            <consortium name="The Broad Institute Genomics Platform"/>
            <consortium name="The Broad Institute Genome Sequencing Center for Infectious Disease"/>
            <person name="Wu L."/>
            <person name="Ma J."/>
        </authorList>
    </citation>
    <scope>NUCLEOTIDE SEQUENCE [LARGE SCALE GENOMIC DNA]</scope>
    <source>
        <strain evidence="1 2">JCM 13850</strain>
    </source>
</reference>
<dbReference type="EMBL" id="BAAAMR010000060">
    <property type="protein sequence ID" value="GAA2152717.1"/>
    <property type="molecule type" value="Genomic_DNA"/>
</dbReference>
<evidence type="ECO:0000313" key="2">
    <source>
        <dbReference type="Proteomes" id="UP001501020"/>
    </source>
</evidence>
<sequence>MITYAFDEDRHAIVAVRETGSNCSASTFAELPRDIPAAPISHLAQALPQLSAQVWRAYIIERAELGNLTDRARQALALMRADASPVQVQAADKILNANPFGNPSLFTEIEPAAAAIAAAH</sequence>
<proteinExistence type="predicted"/>
<name>A0ABN3A2N8_9ACTN</name>